<organism evidence="1">
    <name type="scientific">Siphoviridae sp. ctqPo10</name>
    <dbReference type="NCBI Taxonomy" id="2827948"/>
    <lineage>
        <taxon>Viruses</taxon>
        <taxon>Duplodnaviria</taxon>
        <taxon>Heunggongvirae</taxon>
        <taxon>Uroviricota</taxon>
        <taxon>Caudoviricetes</taxon>
    </lineage>
</organism>
<proteinExistence type="predicted"/>
<name>A0A8S5SV79_9CAUD</name>
<protein>
    <submittedName>
        <fullName evidence="1">Uncharacterized protein</fullName>
    </submittedName>
</protein>
<evidence type="ECO:0000313" key="1">
    <source>
        <dbReference type="EMBL" id="DAF54699.1"/>
    </source>
</evidence>
<accession>A0A8S5SV79</accession>
<sequence length="88" mass="9979">MINAETDGELVKNAVRYEDTLKKHLNNINKEIIEASTNGKNSINDTVCENFHLIPLLNDLIGILCIDKNYHVSCFDTSEKSETLIISW</sequence>
<reference evidence="1" key="1">
    <citation type="journal article" date="2021" name="Proc. Natl. Acad. Sci. U.S.A.">
        <title>A Catalog of Tens of Thousands of Viruses from Human Metagenomes Reveals Hidden Associations with Chronic Diseases.</title>
        <authorList>
            <person name="Tisza M.J."/>
            <person name="Buck C.B."/>
        </authorList>
    </citation>
    <scope>NUCLEOTIDE SEQUENCE</scope>
    <source>
        <strain evidence="1">CtqPo10</strain>
    </source>
</reference>
<dbReference type="EMBL" id="BK032682">
    <property type="protein sequence ID" value="DAF54699.1"/>
    <property type="molecule type" value="Genomic_DNA"/>
</dbReference>